<accession>A0A8S5U6S6</accession>
<name>A0A8S5U6S6_9CAUD</name>
<dbReference type="EMBL" id="BK016020">
    <property type="protein sequence ID" value="DAF90078.1"/>
    <property type="molecule type" value="Genomic_DNA"/>
</dbReference>
<sequence length="84" mass="9784">MVSLVCMAYSFLQRKKDAPYRKHPSLYNFSLSSLKYLFLIFPAIPYYRNNIKCIGIIQPQLLEQYTKPTVTYHLSVYSSLAIIA</sequence>
<reference evidence="1" key="1">
    <citation type="journal article" date="2021" name="Proc. Natl. Acad. Sci. U.S.A.">
        <title>A Catalog of Tens of Thousands of Viruses from Human Metagenomes Reveals Hidden Associations with Chronic Diseases.</title>
        <authorList>
            <person name="Tisza M.J."/>
            <person name="Buck C.B."/>
        </authorList>
    </citation>
    <scope>NUCLEOTIDE SEQUENCE</scope>
    <source>
        <strain evidence="1">CtEJj1</strain>
    </source>
</reference>
<proteinExistence type="predicted"/>
<organism evidence="1">
    <name type="scientific">Siphoviridae sp. ctEJj1</name>
    <dbReference type="NCBI Taxonomy" id="2825395"/>
    <lineage>
        <taxon>Viruses</taxon>
        <taxon>Duplodnaviria</taxon>
        <taxon>Heunggongvirae</taxon>
        <taxon>Uroviricota</taxon>
        <taxon>Caudoviricetes</taxon>
    </lineage>
</organism>
<evidence type="ECO:0000313" key="1">
    <source>
        <dbReference type="EMBL" id="DAF90078.1"/>
    </source>
</evidence>
<protein>
    <submittedName>
        <fullName evidence="1">Uncharacterized protein</fullName>
    </submittedName>
</protein>